<dbReference type="AlphaFoldDB" id="A0A1I4LDK0"/>
<dbReference type="InterPro" id="IPR010982">
    <property type="entry name" value="Lambda_DNA-bd_dom_sf"/>
</dbReference>
<dbReference type="CDD" id="cd19977">
    <property type="entry name" value="PBP1_EndR-like"/>
    <property type="match status" value="1"/>
</dbReference>
<dbReference type="GO" id="GO:0003700">
    <property type="term" value="F:DNA-binding transcription factor activity"/>
    <property type="evidence" value="ECO:0007669"/>
    <property type="project" value="TreeGrafter"/>
</dbReference>
<dbReference type="SMART" id="SM00354">
    <property type="entry name" value="HTH_LACI"/>
    <property type="match status" value="1"/>
</dbReference>
<name>A0A1I4LDK0_9BACI</name>
<dbReference type="InterPro" id="IPR001761">
    <property type="entry name" value="Peripla_BP/Lac1_sug-bd_dom"/>
</dbReference>
<evidence type="ECO:0000256" key="3">
    <source>
        <dbReference type="ARBA" id="ARBA00023163"/>
    </source>
</evidence>
<evidence type="ECO:0000256" key="2">
    <source>
        <dbReference type="ARBA" id="ARBA00023125"/>
    </source>
</evidence>
<dbReference type="Gene3D" id="1.10.260.40">
    <property type="entry name" value="lambda repressor-like DNA-binding domains"/>
    <property type="match status" value="1"/>
</dbReference>
<evidence type="ECO:0000313" key="6">
    <source>
        <dbReference type="Proteomes" id="UP000199668"/>
    </source>
</evidence>
<dbReference type="EMBL" id="FOTY01000007">
    <property type="protein sequence ID" value="SFL89082.1"/>
    <property type="molecule type" value="Genomic_DNA"/>
</dbReference>
<dbReference type="PANTHER" id="PTHR30146:SF109">
    <property type="entry name" value="HTH-TYPE TRANSCRIPTIONAL REGULATOR GALS"/>
    <property type="match status" value="1"/>
</dbReference>
<dbReference type="PANTHER" id="PTHR30146">
    <property type="entry name" value="LACI-RELATED TRANSCRIPTIONAL REPRESSOR"/>
    <property type="match status" value="1"/>
</dbReference>
<dbReference type="Pfam" id="PF00532">
    <property type="entry name" value="Peripla_BP_1"/>
    <property type="match status" value="1"/>
</dbReference>
<dbReference type="InterPro" id="IPR000843">
    <property type="entry name" value="HTH_LacI"/>
</dbReference>
<dbReference type="GO" id="GO:0000976">
    <property type="term" value="F:transcription cis-regulatory region binding"/>
    <property type="evidence" value="ECO:0007669"/>
    <property type="project" value="TreeGrafter"/>
</dbReference>
<dbReference type="PROSITE" id="PS50932">
    <property type="entry name" value="HTH_LACI_2"/>
    <property type="match status" value="1"/>
</dbReference>
<organism evidence="5 6">
    <name type="scientific">Salibacterium qingdaonense</name>
    <dbReference type="NCBI Taxonomy" id="266892"/>
    <lineage>
        <taxon>Bacteria</taxon>
        <taxon>Bacillati</taxon>
        <taxon>Bacillota</taxon>
        <taxon>Bacilli</taxon>
        <taxon>Bacillales</taxon>
        <taxon>Bacillaceae</taxon>
    </lineage>
</organism>
<keyword evidence="3" id="KW-0804">Transcription</keyword>
<evidence type="ECO:0000313" key="5">
    <source>
        <dbReference type="EMBL" id="SFL89082.1"/>
    </source>
</evidence>
<dbReference type="SUPFAM" id="SSF53822">
    <property type="entry name" value="Periplasmic binding protein-like I"/>
    <property type="match status" value="1"/>
</dbReference>
<dbReference type="STRING" id="266892.SAMN04488054_107109"/>
<keyword evidence="6" id="KW-1185">Reference proteome</keyword>
<dbReference type="InterPro" id="IPR028082">
    <property type="entry name" value="Peripla_BP_I"/>
</dbReference>
<keyword evidence="1" id="KW-0805">Transcription regulation</keyword>
<evidence type="ECO:0000256" key="1">
    <source>
        <dbReference type="ARBA" id="ARBA00023015"/>
    </source>
</evidence>
<reference evidence="5 6" key="1">
    <citation type="submission" date="2016-10" db="EMBL/GenBank/DDBJ databases">
        <authorList>
            <person name="de Groot N.N."/>
        </authorList>
    </citation>
    <scope>NUCLEOTIDE SEQUENCE [LARGE SCALE GENOMIC DNA]</scope>
    <source>
        <strain evidence="5 6">CGMCC 1.6134</strain>
    </source>
</reference>
<evidence type="ECO:0000259" key="4">
    <source>
        <dbReference type="PROSITE" id="PS50932"/>
    </source>
</evidence>
<keyword evidence="2" id="KW-0238">DNA-binding</keyword>
<dbReference type="Gene3D" id="3.40.50.2300">
    <property type="match status" value="2"/>
</dbReference>
<feature type="domain" description="HTH lacI-type" evidence="4">
    <location>
        <begin position="1"/>
        <end position="29"/>
    </location>
</feature>
<dbReference type="Proteomes" id="UP000199668">
    <property type="component" value="Unassembled WGS sequence"/>
</dbReference>
<protein>
    <submittedName>
        <fullName evidence="5">LacI family transcriptional regulator, kdg operon repressor</fullName>
    </submittedName>
</protein>
<gene>
    <name evidence="5" type="ORF">SAMN04488054_107109</name>
</gene>
<proteinExistence type="predicted"/>
<accession>A0A1I4LDK0</accession>
<sequence length="306" mass="34794">MGSETRKRIEEAVLSLEYKPNAVARGLKQKKTTTIGIIVANILHRFSTQVSRAIEDICQEYGYHTIICNADDDPEKEKRYVDMLKAKQVDGFIIIPTGVNESLYKELINERYPMVFLDRKMQSLSVPTVTLRNIKAGYEATLHLLDQNHELIAYISSPLTVSTRKERYEGYVKALNDRGMELNEHYVFGGDMEQIEGVLTEMLESEHPPTALICGNDRVLKSVLPILKQRNTAIPEELALVTFDEVEFSEFFTPTLTTVEQPAYGMGVKTAELLLNRINGKVQQDASETEEFEPKLKVRESSLFKK</sequence>